<dbReference type="InterPro" id="IPR014717">
    <property type="entry name" value="Transl_elong_EF1B/ribsomal_bS6"/>
</dbReference>
<gene>
    <name evidence="1" type="ORF">R69888_05264</name>
</gene>
<dbReference type="RefSeq" id="WP_211614454.1">
    <property type="nucleotide sequence ID" value="NZ_CAJNBK010000020.1"/>
</dbReference>
<evidence type="ECO:0000313" key="2">
    <source>
        <dbReference type="Proteomes" id="UP000672526"/>
    </source>
</evidence>
<sequence>MSTTFVEFGGGAASARQSISQWMMRVRMPLVAWSRRRRWVVALLIAALVFGLGAHGWVVADFGGVEASRAALEAATRHLADARRALAQLPALRREAAAGPGLPLPASWTSADDVRIVSELAAQNGVSLLSLEPGAASGSDAERMRPVQLTAHTDFVHLMAFLRGLSDLPVLIVPIDVTVNRDAASLAVRATLHVFNALRPASSTAADGATVDVFADESLDSEDEEDIVFFDPFSLAQMLASRELQPDASQLRLVGVLHDRTRGLALLDTPDGATTVVSGQKLGAERVTRLDALSITLAVGGATRTLALTEAS</sequence>
<dbReference type="EMBL" id="CAJNBK010000020">
    <property type="protein sequence ID" value="CAE6802365.1"/>
    <property type="molecule type" value="Genomic_DNA"/>
</dbReference>
<dbReference type="Proteomes" id="UP000672526">
    <property type="component" value="Unassembled WGS sequence"/>
</dbReference>
<keyword evidence="2" id="KW-1185">Reference proteome</keyword>
<accession>A0ABM8SD87</accession>
<reference evidence="1 2" key="1">
    <citation type="submission" date="2021-02" db="EMBL/GenBank/DDBJ databases">
        <authorList>
            <person name="Vanwijnsberghe S."/>
        </authorList>
    </citation>
    <scope>NUCLEOTIDE SEQUENCE [LARGE SCALE GENOMIC DNA]</scope>
    <source>
        <strain evidence="1 2">LMG 31837</strain>
    </source>
</reference>
<evidence type="ECO:0008006" key="3">
    <source>
        <dbReference type="Google" id="ProtNLM"/>
    </source>
</evidence>
<dbReference type="Gene3D" id="3.30.70.60">
    <property type="match status" value="1"/>
</dbReference>
<name>A0ABM8SD87_9BURK</name>
<proteinExistence type="predicted"/>
<protein>
    <recommendedName>
        <fullName evidence="3">Tfp pilus assembly protein PilO</fullName>
    </recommendedName>
</protein>
<organism evidence="1 2">
    <name type="scientific">Paraburkholderia haematera</name>
    <dbReference type="NCBI Taxonomy" id="2793077"/>
    <lineage>
        <taxon>Bacteria</taxon>
        <taxon>Pseudomonadati</taxon>
        <taxon>Pseudomonadota</taxon>
        <taxon>Betaproteobacteria</taxon>
        <taxon>Burkholderiales</taxon>
        <taxon>Burkholderiaceae</taxon>
        <taxon>Paraburkholderia</taxon>
    </lineage>
</organism>
<comment type="caution">
    <text evidence="1">The sequence shown here is derived from an EMBL/GenBank/DDBJ whole genome shotgun (WGS) entry which is preliminary data.</text>
</comment>
<evidence type="ECO:0000313" key="1">
    <source>
        <dbReference type="EMBL" id="CAE6802365.1"/>
    </source>
</evidence>